<accession>A0A0X1T166</accession>
<reference evidence="1 2" key="1">
    <citation type="submission" date="2016-01" db="EMBL/GenBank/DDBJ databases">
        <authorList>
            <person name="McClelland M."/>
            <person name="Jain A."/>
            <person name="Saraogi P."/>
            <person name="Mendelson R."/>
            <person name="Westerman R."/>
            <person name="SanMiguel P."/>
            <person name="Csonka L."/>
        </authorList>
    </citation>
    <scope>NUCLEOTIDE SEQUENCE [LARGE SCALE GENOMIC DNA]</scope>
    <source>
        <strain evidence="1 2">NCPPB 2472</strain>
    </source>
</reference>
<evidence type="ECO:0000313" key="2">
    <source>
        <dbReference type="Proteomes" id="UP000063229"/>
    </source>
</evidence>
<organism evidence="1 2">
    <name type="scientific">Pseudomonas agarici</name>
    <dbReference type="NCBI Taxonomy" id="46677"/>
    <lineage>
        <taxon>Bacteria</taxon>
        <taxon>Pseudomonadati</taxon>
        <taxon>Pseudomonadota</taxon>
        <taxon>Gammaproteobacteria</taxon>
        <taxon>Pseudomonadales</taxon>
        <taxon>Pseudomonadaceae</taxon>
        <taxon>Pseudomonas</taxon>
    </lineage>
</organism>
<proteinExistence type="predicted"/>
<evidence type="ECO:0000313" key="1">
    <source>
        <dbReference type="EMBL" id="AMB85817.1"/>
    </source>
</evidence>
<dbReference type="KEGG" id="pagb:AWM79_11085"/>
<dbReference type="Proteomes" id="UP000063229">
    <property type="component" value="Chromosome"/>
</dbReference>
<dbReference type="EMBL" id="CP014135">
    <property type="protein sequence ID" value="AMB85817.1"/>
    <property type="molecule type" value="Genomic_DNA"/>
</dbReference>
<dbReference type="AlphaFoldDB" id="A0A0X1T166"/>
<keyword evidence="2" id="KW-1185">Reference proteome</keyword>
<name>A0A0X1T166_PSEAA</name>
<gene>
    <name evidence="1" type="ORF">AWM79_11085</name>
</gene>
<dbReference type="STRING" id="46677.AWM79_11085"/>
<dbReference type="RefSeq" id="WP_017131041.1">
    <property type="nucleotide sequence ID" value="NZ_CP014135.1"/>
</dbReference>
<protein>
    <submittedName>
        <fullName evidence="1">Uncharacterized protein</fullName>
    </submittedName>
</protein>
<dbReference type="OrthoDB" id="121744at2"/>
<sequence length="63" mass="7218">MKLRKPVVRPMVRIVRLFKKLPYRLIVFVARFSIAAVFWKSEQTKGPGCDLFARLPAGKSALD</sequence>